<dbReference type="CDD" id="cd00159">
    <property type="entry name" value="RhoGAP"/>
    <property type="match status" value="1"/>
</dbReference>
<keyword evidence="2" id="KW-0479">Metal-binding</keyword>
<dbReference type="PANTHER" id="PTHR46075:SF2">
    <property type="entry name" value="RHO GTPASE ACTIVATING PROTEIN AT 5A, ISOFORM A"/>
    <property type="match status" value="1"/>
</dbReference>
<dbReference type="PROSITE" id="PS00479">
    <property type="entry name" value="ZF_DAG_PE_1"/>
    <property type="match status" value="1"/>
</dbReference>
<dbReference type="OrthoDB" id="79452at2759"/>
<dbReference type="Gene3D" id="3.30.60.20">
    <property type="match status" value="1"/>
</dbReference>
<dbReference type="CDD" id="cd20824">
    <property type="entry name" value="C1_SpBZZ1-like"/>
    <property type="match status" value="1"/>
</dbReference>
<dbReference type="GO" id="GO:0046872">
    <property type="term" value="F:metal ion binding"/>
    <property type="evidence" value="ECO:0007669"/>
    <property type="project" value="UniProtKB-KW"/>
</dbReference>
<feature type="compositionally biased region" description="Basic and acidic residues" evidence="5">
    <location>
        <begin position="644"/>
        <end position="658"/>
    </location>
</feature>
<feature type="non-terminal residue" evidence="8">
    <location>
        <position position="1"/>
    </location>
</feature>
<feature type="compositionally biased region" description="Polar residues" evidence="5">
    <location>
        <begin position="300"/>
        <end position="311"/>
    </location>
</feature>
<protein>
    <submittedName>
        <fullName evidence="8">Uncharacterized protein</fullName>
    </submittedName>
</protein>
<dbReference type="AlphaFoldDB" id="A0A8H7PET7"/>
<dbReference type="Gene3D" id="1.10.555.10">
    <property type="entry name" value="Rho GTPase activation protein"/>
    <property type="match status" value="1"/>
</dbReference>
<keyword evidence="3" id="KW-0862">Zinc</keyword>
<evidence type="ECO:0000256" key="1">
    <source>
        <dbReference type="ARBA" id="ARBA00022468"/>
    </source>
</evidence>
<dbReference type="EMBL" id="JAEPRA010000022">
    <property type="protein sequence ID" value="KAG2172608.1"/>
    <property type="molecule type" value="Genomic_DNA"/>
</dbReference>
<dbReference type="Pfam" id="PF00620">
    <property type="entry name" value="RhoGAP"/>
    <property type="match status" value="1"/>
</dbReference>
<dbReference type="GO" id="GO:0005096">
    <property type="term" value="F:GTPase activator activity"/>
    <property type="evidence" value="ECO:0007669"/>
    <property type="project" value="UniProtKB-KW"/>
</dbReference>
<feature type="non-terminal residue" evidence="8">
    <location>
        <position position="658"/>
    </location>
</feature>
<dbReference type="SMART" id="SM00324">
    <property type="entry name" value="RhoGAP"/>
    <property type="match status" value="1"/>
</dbReference>
<evidence type="ECO:0000313" key="9">
    <source>
        <dbReference type="Proteomes" id="UP000612746"/>
    </source>
</evidence>
<dbReference type="SMART" id="SM00109">
    <property type="entry name" value="C1"/>
    <property type="match status" value="1"/>
</dbReference>
<evidence type="ECO:0000259" key="7">
    <source>
        <dbReference type="PROSITE" id="PS50238"/>
    </source>
</evidence>
<feature type="coiled-coil region" evidence="4">
    <location>
        <begin position="100"/>
        <end position="201"/>
    </location>
</feature>
<keyword evidence="1" id="KW-0343">GTPase activation</keyword>
<feature type="domain" description="Rho-GAP" evidence="7">
    <location>
        <begin position="433"/>
        <end position="622"/>
    </location>
</feature>
<dbReference type="SUPFAM" id="SSF57889">
    <property type="entry name" value="Cysteine-rich domain"/>
    <property type="match status" value="1"/>
</dbReference>
<feature type="region of interest" description="Disordered" evidence="5">
    <location>
        <begin position="212"/>
        <end position="345"/>
    </location>
</feature>
<dbReference type="SUPFAM" id="SSF48350">
    <property type="entry name" value="GTPase activation domain, GAP"/>
    <property type="match status" value="1"/>
</dbReference>
<dbReference type="InterPro" id="IPR051854">
    <property type="entry name" value="Rho-type_GAP"/>
</dbReference>
<comment type="caution">
    <text evidence="8">The sequence shown here is derived from an EMBL/GenBank/DDBJ whole genome shotgun (WGS) entry which is preliminary data.</text>
</comment>
<dbReference type="InterPro" id="IPR000198">
    <property type="entry name" value="RhoGAP_dom"/>
</dbReference>
<proteinExistence type="predicted"/>
<dbReference type="InterPro" id="IPR008936">
    <property type="entry name" value="Rho_GTPase_activation_prot"/>
</dbReference>
<keyword evidence="9" id="KW-1185">Reference proteome</keyword>
<evidence type="ECO:0000256" key="4">
    <source>
        <dbReference type="SAM" id="Coils"/>
    </source>
</evidence>
<gene>
    <name evidence="8" type="ORF">INT44_002623</name>
</gene>
<evidence type="ECO:0000256" key="2">
    <source>
        <dbReference type="ARBA" id="ARBA00022723"/>
    </source>
</evidence>
<feature type="compositionally biased region" description="Polar residues" evidence="5">
    <location>
        <begin position="232"/>
        <end position="261"/>
    </location>
</feature>
<dbReference type="PROSITE" id="PS50081">
    <property type="entry name" value="ZF_DAG_PE_2"/>
    <property type="match status" value="1"/>
</dbReference>
<keyword evidence="4" id="KW-0175">Coiled coil</keyword>
<dbReference type="Pfam" id="PF00130">
    <property type="entry name" value="C1_1"/>
    <property type="match status" value="1"/>
</dbReference>
<dbReference type="PROSITE" id="PS50238">
    <property type="entry name" value="RHOGAP"/>
    <property type="match status" value="1"/>
</dbReference>
<dbReference type="InterPro" id="IPR002219">
    <property type="entry name" value="PKC_DAG/PE"/>
</dbReference>
<evidence type="ECO:0000256" key="3">
    <source>
        <dbReference type="ARBA" id="ARBA00022833"/>
    </source>
</evidence>
<feature type="region of interest" description="Disordered" evidence="5">
    <location>
        <begin position="625"/>
        <end position="658"/>
    </location>
</feature>
<dbReference type="GO" id="GO:0007165">
    <property type="term" value="P:signal transduction"/>
    <property type="evidence" value="ECO:0007669"/>
    <property type="project" value="InterPro"/>
</dbReference>
<accession>A0A8H7PET7</accession>
<sequence>ITLTRLREVETNFSKIKLTNHYYGPQSVSRNALNEFNLAKEEFAYEVSARQSAEESSRKAMAQLKALQDADANGKTEYVRISREEISNLGLTRNELDITCKQMRTVRESLSREISELSEKYQAGLSSYISPSVHLEHHQQALQQEIKSLQLEREMVKNDIEKHTKLRDEVIHETVMLNLKMAELTDLNNDLSRRVTEREREAAAVMAGTAFLNPTLSPPSKHSPHHQHQDSLASNRSSNELPTNQTTVKKVTQRDSFNGTQAPRKFNFRKNKGGNRFGKLGNTTVGSHPKGRSPPLMNGEASSYGSDNNSLMGPPMPTPSISESSGIRRDKRTMGSPPPNSESSVQLFTQYQGQHELVQASFLRPVKCEICGDKIWGRNELKCQACGSIIHQKCLPHLPNKCNRRIFTEQQGSDGKKVEVLVASDKAHSMFGNELSNQVRSDGGSLPLLVKQCVEAVEKRGLDFEGIYRKSGGASQMRFIQQAFDQGDAIDLTDDDQFNDICAVTSVLKTYFRELPNPLLTYELHNKFIDAITNKARDDQIQTFYQLVQQLPTDNYNTLKYLMLHLDKVRQSSADNLMTAKNIAVVFGPTLMRDIDQNRDLLEMNFKNAVIEFILNHMYVLFNRSPPEEEPPKTSSPVSTASGEGHRRAASSDDRRRA</sequence>
<evidence type="ECO:0000259" key="6">
    <source>
        <dbReference type="PROSITE" id="PS50081"/>
    </source>
</evidence>
<feature type="domain" description="Phorbol-ester/DAG-type" evidence="6">
    <location>
        <begin position="354"/>
        <end position="402"/>
    </location>
</feature>
<dbReference type="InterPro" id="IPR046349">
    <property type="entry name" value="C1-like_sf"/>
</dbReference>
<evidence type="ECO:0000256" key="5">
    <source>
        <dbReference type="SAM" id="MobiDB-lite"/>
    </source>
</evidence>
<dbReference type="Proteomes" id="UP000612746">
    <property type="component" value="Unassembled WGS sequence"/>
</dbReference>
<dbReference type="PANTHER" id="PTHR46075">
    <property type="entry name" value="CHIMERIN FAMILY MEMBER"/>
    <property type="match status" value="1"/>
</dbReference>
<name>A0A8H7PET7_9FUNG</name>
<evidence type="ECO:0000313" key="8">
    <source>
        <dbReference type="EMBL" id="KAG2172608.1"/>
    </source>
</evidence>
<reference evidence="8" key="1">
    <citation type="submission" date="2020-12" db="EMBL/GenBank/DDBJ databases">
        <title>Metabolic potential, ecology and presence of endohyphal bacteria is reflected in genomic diversity of Mucoromycotina.</title>
        <authorList>
            <person name="Muszewska A."/>
            <person name="Okrasinska A."/>
            <person name="Steczkiewicz K."/>
            <person name="Drgas O."/>
            <person name="Orlowska M."/>
            <person name="Perlinska-Lenart U."/>
            <person name="Aleksandrzak-Piekarczyk T."/>
            <person name="Szatraj K."/>
            <person name="Zielenkiewicz U."/>
            <person name="Pilsyk S."/>
            <person name="Malc E."/>
            <person name="Mieczkowski P."/>
            <person name="Kruszewska J.S."/>
            <person name="Biernat P."/>
            <person name="Pawlowska J."/>
        </authorList>
    </citation>
    <scope>NUCLEOTIDE SEQUENCE</scope>
    <source>
        <strain evidence="8">WA0000051536</strain>
    </source>
</reference>
<organism evidence="8 9">
    <name type="scientific">Umbelopsis vinacea</name>
    <dbReference type="NCBI Taxonomy" id="44442"/>
    <lineage>
        <taxon>Eukaryota</taxon>
        <taxon>Fungi</taxon>
        <taxon>Fungi incertae sedis</taxon>
        <taxon>Mucoromycota</taxon>
        <taxon>Mucoromycotina</taxon>
        <taxon>Umbelopsidomycetes</taxon>
        <taxon>Umbelopsidales</taxon>
        <taxon>Umbelopsidaceae</taxon>
        <taxon>Umbelopsis</taxon>
    </lineage>
</organism>
<dbReference type="FunFam" id="1.10.555.10:FF:000043">
    <property type="entry name" value="Rho GTPase activator Rga"/>
    <property type="match status" value="1"/>
</dbReference>